<name>A0A4Y2CL77_ARAVE</name>
<dbReference type="AlphaFoldDB" id="A0A4Y2CL77"/>
<evidence type="ECO:0000313" key="2">
    <source>
        <dbReference type="Proteomes" id="UP000499080"/>
    </source>
</evidence>
<protein>
    <submittedName>
        <fullName evidence="1">Uncharacterized protein</fullName>
    </submittedName>
</protein>
<proteinExistence type="predicted"/>
<sequence>MDWMFGIPNSLDLIGLGDLAARVAWKQRFCLDWNPATRLDHVEIKFGNPPYWGGEVWVGVTLGLRTFSNKVYQNKLGSLSE</sequence>
<dbReference type="EMBL" id="BGPR01000206">
    <property type="protein sequence ID" value="GBM04676.1"/>
    <property type="molecule type" value="Genomic_DNA"/>
</dbReference>
<reference evidence="1 2" key="1">
    <citation type="journal article" date="2019" name="Sci. Rep.">
        <title>Orb-weaving spider Araneus ventricosus genome elucidates the spidroin gene catalogue.</title>
        <authorList>
            <person name="Kono N."/>
            <person name="Nakamura H."/>
            <person name="Ohtoshi R."/>
            <person name="Moran D.A.P."/>
            <person name="Shinohara A."/>
            <person name="Yoshida Y."/>
            <person name="Fujiwara M."/>
            <person name="Mori M."/>
            <person name="Tomita M."/>
            <person name="Arakawa K."/>
        </authorList>
    </citation>
    <scope>NUCLEOTIDE SEQUENCE [LARGE SCALE GENOMIC DNA]</scope>
</reference>
<organism evidence="1 2">
    <name type="scientific">Araneus ventricosus</name>
    <name type="common">Orbweaver spider</name>
    <name type="synonym">Epeira ventricosa</name>
    <dbReference type="NCBI Taxonomy" id="182803"/>
    <lineage>
        <taxon>Eukaryota</taxon>
        <taxon>Metazoa</taxon>
        <taxon>Ecdysozoa</taxon>
        <taxon>Arthropoda</taxon>
        <taxon>Chelicerata</taxon>
        <taxon>Arachnida</taxon>
        <taxon>Araneae</taxon>
        <taxon>Araneomorphae</taxon>
        <taxon>Entelegynae</taxon>
        <taxon>Araneoidea</taxon>
        <taxon>Araneidae</taxon>
        <taxon>Araneus</taxon>
    </lineage>
</organism>
<keyword evidence="2" id="KW-1185">Reference proteome</keyword>
<evidence type="ECO:0000313" key="1">
    <source>
        <dbReference type="EMBL" id="GBM04676.1"/>
    </source>
</evidence>
<dbReference type="Proteomes" id="UP000499080">
    <property type="component" value="Unassembled WGS sequence"/>
</dbReference>
<gene>
    <name evidence="1" type="ORF">AVEN_44818_1</name>
</gene>
<comment type="caution">
    <text evidence="1">The sequence shown here is derived from an EMBL/GenBank/DDBJ whole genome shotgun (WGS) entry which is preliminary data.</text>
</comment>
<accession>A0A4Y2CL77</accession>